<feature type="compositionally biased region" description="Low complexity" evidence="8">
    <location>
        <begin position="212"/>
        <end position="230"/>
    </location>
</feature>
<feature type="transmembrane region" description="Helical" evidence="7">
    <location>
        <begin position="137"/>
        <end position="157"/>
    </location>
</feature>
<dbReference type="InParanoid" id="A0A2H3D7M7"/>
<dbReference type="GO" id="GO:0005789">
    <property type="term" value="C:endoplasmic reticulum membrane"/>
    <property type="evidence" value="ECO:0007669"/>
    <property type="project" value="UniProtKB-SubCell"/>
</dbReference>
<comment type="function">
    <text evidence="7">May be involved in the degradation of misfolded endoplasmic reticulum (ER) luminal proteins.</text>
</comment>
<proteinExistence type="inferred from homology"/>
<keyword evidence="3 7" id="KW-0812">Transmembrane</keyword>
<dbReference type="EMBL" id="KZ293706">
    <property type="protein sequence ID" value="PBK83496.1"/>
    <property type="molecule type" value="Genomic_DNA"/>
</dbReference>
<name>A0A2H3D7M7_ARMGA</name>
<dbReference type="OrthoDB" id="1716531at2759"/>
<dbReference type="Proteomes" id="UP000217790">
    <property type="component" value="Unassembled WGS sequence"/>
</dbReference>
<accession>A0A2H3D7M7</accession>
<feature type="transmembrane region" description="Helical" evidence="7">
    <location>
        <begin position="96"/>
        <end position="116"/>
    </location>
</feature>
<keyword evidence="10" id="KW-1185">Reference proteome</keyword>
<evidence type="ECO:0000313" key="10">
    <source>
        <dbReference type="Proteomes" id="UP000217790"/>
    </source>
</evidence>
<protein>
    <recommendedName>
        <fullName evidence="7">Derlin</fullName>
    </recommendedName>
</protein>
<organism evidence="9 10">
    <name type="scientific">Armillaria gallica</name>
    <name type="common">Bulbous honey fungus</name>
    <name type="synonym">Armillaria bulbosa</name>
    <dbReference type="NCBI Taxonomy" id="47427"/>
    <lineage>
        <taxon>Eukaryota</taxon>
        <taxon>Fungi</taxon>
        <taxon>Dikarya</taxon>
        <taxon>Basidiomycota</taxon>
        <taxon>Agaricomycotina</taxon>
        <taxon>Agaricomycetes</taxon>
        <taxon>Agaricomycetidae</taxon>
        <taxon>Agaricales</taxon>
        <taxon>Marasmiineae</taxon>
        <taxon>Physalacriaceae</taxon>
        <taxon>Armillaria</taxon>
    </lineage>
</organism>
<dbReference type="Pfam" id="PF04511">
    <property type="entry name" value="DER1"/>
    <property type="match status" value="1"/>
</dbReference>
<evidence type="ECO:0000256" key="6">
    <source>
        <dbReference type="ARBA" id="ARBA00023136"/>
    </source>
</evidence>
<dbReference type="InterPro" id="IPR007599">
    <property type="entry name" value="DER1"/>
</dbReference>
<sequence>MADSILTEIRKIPPVTRFLTTSLLGVTIPYLLGIISPYTLLYHRDSVLQKLQIWRLYTSFFIGSSGINFIFELAMLYQTSNQLEATFDSADLAWQLFFACIAINIASHPLGASIFLRPLMHCLTYISSARAPPGAQSSFFGLLTIPVVYVPYTMLAVEFLMGGPAAAGRAVVGTVVGHLWWWRVWSAGDAQGAAWARAPRWVKDLVGSRAVSGGNGSASGVHVYPPRTRGGASGSGTGSSSGISRGYNWGSGQRLGNN</sequence>
<feature type="region of interest" description="Disordered" evidence="8">
    <location>
        <begin position="212"/>
        <end position="258"/>
    </location>
</feature>
<dbReference type="InterPro" id="IPR035952">
    <property type="entry name" value="Rhomboid-like_sf"/>
</dbReference>
<evidence type="ECO:0000313" key="9">
    <source>
        <dbReference type="EMBL" id="PBK83496.1"/>
    </source>
</evidence>
<keyword evidence="5 7" id="KW-1133">Transmembrane helix</keyword>
<keyword evidence="4 7" id="KW-0256">Endoplasmic reticulum</keyword>
<feature type="transmembrane region" description="Helical" evidence="7">
    <location>
        <begin position="54"/>
        <end position="76"/>
    </location>
</feature>
<dbReference type="Gene3D" id="1.20.1540.10">
    <property type="entry name" value="Rhomboid-like"/>
    <property type="match status" value="1"/>
</dbReference>
<dbReference type="GO" id="GO:0006950">
    <property type="term" value="P:response to stress"/>
    <property type="evidence" value="ECO:0007669"/>
    <property type="project" value="UniProtKB-ARBA"/>
</dbReference>
<feature type="transmembrane region" description="Helical" evidence="7">
    <location>
        <begin position="23"/>
        <end position="42"/>
    </location>
</feature>
<dbReference type="SUPFAM" id="SSF144091">
    <property type="entry name" value="Rhomboid-like"/>
    <property type="match status" value="1"/>
</dbReference>
<evidence type="ECO:0000256" key="2">
    <source>
        <dbReference type="ARBA" id="ARBA00008917"/>
    </source>
</evidence>
<evidence type="ECO:0000256" key="4">
    <source>
        <dbReference type="ARBA" id="ARBA00022824"/>
    </source>
</evidence>
<keyword evidence="6 7" id="KW-0472">Membrane</keyword>
<dbReference type="OMA" id="LWRCVTS"/>
<evidence type="ECO:0000256" key="1">
    <source>
        <dbReference type="ARBA" id="ARBA00004477"/>
    </source>
</evidence>
<evidence type="ECO:0000256" key="3">
    <source>
        <dbReference type="ARBA" id="ARBA00022692"/>
    </source>
</evidence>
<evidence type="ECO:0000256" key="7">
    <source>
        <dbReference type="RuleBase" id="RU363059"/>
    </source>
</evidence>
<gene>
    <name evidence="9" type="ORF">ARMGADRAFT_944954</name>
</gene>
<evidence type="ECO:0000256" key="8">
    <source>
        <dbReference type="SAM" id="MobiDB-lite"/>
    </source>
</evidence>
<reference evidence="10" key="1">
    <citation type="journal article" date="2017" name="Nat. Ecol. Evol.">
        <title>Genome expansion and lineage-specific genetic innovations in the forest pathogenic fungi Armillaria.</title>
        <authorList>
            <person name="Sipos G."/>
            <person name="Prasanna A.N."/>
            <person name="Walter M.C."/>
            <person name="O'Connor E."/>
            <person name="Balint B."/>
            <person name="Krizsan K."/>
            <person name="Kiss B."/>
            <person name="Hess J."/>
            <person name="Varga T."/>
            <person name="Slot J."/>
            <person name="Riley R."/>
            <person name="Boka B."/>
            <person name="Rigling D."/>
            <person name="Barry K."/>
            <person name="Lee J."/>
            <person name="Mihaltcheva S."/>
            <person name="LaButti K."/>
            <person name="Lipzen A."/>
            <person name="Waldron R."/>
            <person name="Moloney N.M."/>
            <person name="Sperisen C."/>
            <person name="Kredics L."/>
            <person name="Vagvoelgyi C."/>
            <person name="Patrignani A."/>
            <person name="Fitzpatrick D."/>
            <person name="Nagy I."/>
            <person name="Doyle S."/>
            <person name="Anderson J.B."/>
            <person name="Grigoriev I.V."/>
            <person name="Gueldener U."/>
            <person name="Muensterkoetter M."/>
            <person name="Nagy L.G."/>
        </authorList>
    </citation>
    <scope>NUCLEOTIDE SEQUENCE [LARGE SCALE GENOMIC DNA]</scope>
    <source>
        <strain evidence="10">Ar21-2</strain>
    </source>
</reference>
<evidence type="ECO:0000256" key="5">
    <source>
        <dbReference type="ARBA" id="ARBA00022989"/>
    </source>
</evidence>
<comment type="subcellular location">
    <subcellularLocation>
        <location evidence="1 7">Endoplasmic reticulum membrane</location>
        <topology evidence="1 7">Multi-pass membrane protein</topology>
    </subcellularLocation>
</comment>
<dbReference type="STRING" id="47427.A0A2H3D7M7"/>
<dbReference type="PANTHER" id="PTHR11009">
    <property type="entry name" value="DER1-LIKE PROTEIN, DERLIN"/>
    <property type="match status" value="1"/>
</dbReference>
<comment type="similarity">
    <text evidence="2 7">Belongs to the derlin family.</text>
</comment>
<dbReference type="AlphaFoldDB" id="A0A2H3D7M7"/>